<keyword evidence="2" id="KW-0812">Transmembrane</keyword>
<feature type="transmembrane region" description="Helical" evidence="2">
    <location>
        <begin position="6"/>
        <end position="25"/>
    </location>
</feature>
<evidence type="ECO:0000256" key="2">
    <source>
        <dbReference type="SAM" id="Phobius"/>
    </source>
</evidence>
<feature type="transmembrane region" description="Helical" evidence="2">
    <location>
        <begin position="86"/>
        <end position="110"/>
    </location>
</feature>
<sequence>MESLTDYYAFWAIYILAGLLGFWCWGKMAFWVKERGAAYHIYSAVGAVIIFTPVPVPDASIEVLSPGFIAVPFALISDGLAGLEQFVPWFSVAAGIALIVTLVGLIAGLAPKPDEQQKDRTTATRPAKKTASVKGNPFR</sequence>
<keyword evidence="4" id="KW-1185">Reference proteome</keyword>
<dbReference type="RefSeq" id="WP_076514806.1">
    <property type="nucleotide sequence ID" value="NZ_FTOH01000003.1"/>
</dbReference>
<dbReference type="EMBL" id="FTOH01000003">
    <property type="protein sequence ID" value="SIS69205.1"/>
    <property type="molecule type" value="Genomic_DNA"/>
</dbReference>
<proteinExistence type="predicted"/>
<dbReference type="AlphaFoldDB" id="A0A1N7L5R3"/>
<dbReference type="STRING" id="484498.SAMN05421686_103306"/>
<name>A0A1N7L5R3_9GAMM</name>
<evidence type="ECO:0000256" key="1">
    <source>
        <dbReference type="SAM" id="MobiDB-lite"/>
    </source>
</evidence>
<dbReference type="Proteomes" id="UP000185639">
    <property type="component" value="Unassembled WGS sequence"/>
</dbReference>
<organism evidence="3 4">
    <name type="scientific">Thalassolituus maritimus</name>
    <dbReference type="NCBI Taxonomy" id="484498"/>
    <lineage>
        <taxon>Bacteria</taxon>
        <taxon>Pseudomonadati</taxon>
        <taxon>Pseudomonadota</taxon>
        <taxon>Gammaproteobacteria</taxon>
        <taxon>Oceanospirillales</taxon>
        <taxon>Oceanospirillaceae</taxon>
        <taxon>Thalassolituus</taxon>
    </lineage>
</organism>
<evidence type="ECO:0000313" key="4">
    <source>
        <dbReference type="Proteomes" id="UP000185639"/>
    </source>
</evidence>
<keyword evidence="2" id="KW-0472">Membrane</keyword>
<protein>
    <submittedName>
        <fullName evidence="3">Uncharacterized protein</fullName>
    </submittedName>
</protein>
<keyword evidence="2" id="KW-1133">Transmembrane helix</keyword>
<feature type="region of interest" description="Disordered" evidence="1">
    <location>
        <begin position="114"/>
        <end position="139"/>
    </location>
</feature>
<reference evidence="4" key="1">
    <citation type="submission" date="2017-01" db="EMBL/GenBank/DDBJ databases">
        <authorList>
            <person name="Varghese N."/>
            <person name="Submissions S."/>
        </authorList>
    </citation>
    <scope>NUCLEOTIDE SEQUENCE [LARGE SCALE GENOMIC DNA]</scope>
    <source>
        <strain evidence="4">DSM 24913</strain>
    </source>
</reference>
<evidence type="ECO:0000313" key="3">
    <source>
        <dbReference type="EMBL" id="SIS69205.1"/>
    </source>
</evidence>
<dbReference type="OrthoDB" id="6121502at2"/>
<gene>
    <name evidence="3" type="ORF">SAMN05421686_103306</name>
</gene>
<accession>A0A1N7L5R3</accession>
<feature type="transmembrane region" description="Helical" evidence="2">
    <location>
        <begin position="37"/>
        <end position="56"/>
    </location>
</feature>